<dbReference type="InterPro" id="IPR012341">
    <property type="entry name" value="6hp_glycosidase-like_sf"/>
</dbReference>
<dbReference type="Pfam" id="PF08531">
    <property type="entry name" value="Bac_rhamnosid_N"/>
    <property type="match status" value="1"/>
</dbReference>
<feature type="domain" description="Alpha-L-rhamnosidase six-hairpin glycosidase" evidence="7">
    <location>
        <begin position="458"/>
        <end position="799"/>
    </location>
</feature>
<evidence type="ECO:0000313" key="10">
    <source>
        <dbReference type="Proteomes" id="UP001155241"/>
    </source>
</evidence>
<feature type="domain" description="Bacterial alpha-L-rhamnosidase N-terminal" evidence="6">
    <location>
        <begin position="182"/>
        <end position="352"/>
    </location>
</feature>
<evidence type="ECO:0000256" key="2">
    <source>
        <dbReference type="ARBA" id="ARBA00012652"/>
    </source>
</evidence>
<dbReference type="SUPFAM" id="SSF49785">
    <property type="entry name" value="Galactose-binding domain-like"/>
    <property type="match status" value="1"/>
</dbReference>
<dbReference type="PANTHER" id="PTHR33307">
    <property type="entry name" value="ALPHA-RHAMNOSIDASE (EUROFUNG)"/>
    <property type="match status" value="1"/>
</dbReference>
<dbReference type="GO" id="GO:0030596">
    <property type="term" value="F:alpha-L-rhamnosidase activity"/>
    <property type="evidence" value="ECO:0007669"/>
    <property type="project" value="UniProtKB-EC"/>
</dbReference>
<dbReference type="EMBL" id="JAMXLR010000051">
    <property type="protein sequence ID" value="MCO6045078.1"/>
    <property type="molecule type" value="Genomic_DNA"/>
</dbReference>
<comment type="caution">
    <text evidence="9">The sequence shown here is derived from an EMBL/GenBank/DDBJ whole genome shotgun (WGS) entry which is preliminary data.</text>
</comment>
<evidence type="ECO:0000313" key="9">
    <source>
        <dbReference type="EMBL" id="MCO6045078.1"/>
    </source>
</evidence>
<dbReference type="Gene3D" id="1.50.10.10">
    <property type="match status" value="1"/>
</dbReference>
<dbReference type="Pfam" id="PF25788">
    <property type="entry name" value="Ig_Rha78A_N"/>
    <property type="match status" value="1"/>
</dbReference>
<comment type="catalytic activity">
    <reaction evidence="1">
        <text>Hydrolysis of terminal non-reducing alpha-L-rhamnose residues in alpha-L-rhamnosides.</text>
        <dbReference type="EC" id="3.2.1.40"/>
    </reaction>
</comment>
<dbReference type="GO" id="GO:0005975">
    <property type="term" value="P:carbohydrate metabolic process"/>
    <property type="evidence" value="ECO:0007669"/>
    <property type="project" value="InterPro"/>
</dbReference>
<dbReference type="InterPro" id="IPR008928">
    <property type="entry name" value="6-hairpin_glycosidase_sf"/>
</dbReference>
<evidence type="ECO:0000256" key="4">
    <source>
        <dbReference type="SAM" id="SignalP"/>
    </source>
</evidence>
<reference evidence="9" key="1">
    <citation type="submission" date="2022-06" db="EMBL/GenBank/DDBJ databases">
        <title>Aeoliella straminimaris, a novel planctomycete from sediments.</title>
        <authorList>
            <person name="Vitorino I.R."/>
            <person name="Lage O.M."/>
        </authorList>
    </citation>
    <scope>NUCLEOTIDE SEQUENCE</scope>
    <source>
        <strain evidence="9">ICT_H6.2</strain>
    </source>
</reference>
<dbReference type="Pfam" id="PF17389">
    <property type="entry name" value="Bac_rhamnosid6H"/>
    <property type="match status" value="1"/>
</dbReference>
<evidence type="ECO:0000259" key="5">
    <source>
        <dbReference type="Pfam" id="PF05592"/>
    </source>
</evidence>
<dbReference type="EC" id="3.2.1.40" evidence="2"/>
<evidence type="ECO:0000259" key="6">
    <source>
        <dbReference type="Pfam" id="PF08531"/>
    </source>
</evidence>
<accession>A0A9X2FBA2</accession>
<evidence type="ECO:0000256" key="3">
    <source>
        <dbReference type="ARBA" id="ARBA00022801"/>
    </source>
</evidence>
<proteinExistence type="predicted"/>
<evidence type="ECO:0000256" key="1">
    <source>
        <dbReference type="ARBA" id="ARBA00001445"/>
    </source>
</evidence>
<dbReference type="Proteomes" id="UP001155241">
    <property type="component" value="Unassembled WGS sequence"/>
</dbReference>
<dbReference type="Gene3D" id="2.60.120.260">
    <property type="entry name" value="Galactose-binding domain-like"/>
    <property type="match status" value="2"/>
</dbReference>
<name>A0A9X2FBA2_9BACT</name>
<protein>
    <recommendedName>
        <fullName evidence="2">alpha-L-rhamnosidase</fullName>
        <ecNumber evidence="2">3.2.1.40</ecNumber>
    </recommendedName>
</protein>
<keyword evidence="4" id="KW-0732">Signal</keyword>
<dbReference type="PIRSF" id="PIRSF010631">
    <property type="entry name" value="A-rhamnsds"/>
    <property type="match status" value="1"/>
</dbReference>
<dbReference type="Gene3D" id="2.60.420.10">
    <property type="entry name" value="Maltose phosphorylase, domain 3"/>
    <property type="match status" value="1"/>
</dbReference>
<gene>
    <name evidence="9" type="ORF">NG895_14300</name>
</gene>
<dbReference type="InterPro" id="IPR016007">
    <property type="entry name" value="Alpha_rhamnosid"/>
</dbReference>
<evidence type="ECO:0000259" key="7">
    <source>
        <dbReference type="Pfam" id="PF17389"/>
    </source>
</evidence>
<dbReference type="Pfam" id="PF05592">
    <property type="entry name" value="Bac_rhamnosid"/>
    <property type="match status" value="1"/>
</dbReference>
<dbReference type="InterPro" id="IPR035398">
    <property type="entry name" value="Bac_rhamnosid_C"/>
</dbReference>
<dbReference type="Pfam" id="PF17390">
    <property type="entry name" value="Bac_rhamnosid_C"/>
    <property type="match status" value="1"/>
</dbReference>
<feature type="signal peptide" evidence="4">
    <location>
        <begin position="1"/>
        <end position="23"/>
    </location>
</feature>
<dbReference type="InterPro" id="IPR013783">
    <property type="entry name" value="Ig-like_fold"/>
</dbReference>
<feature type="domain" description="Alpha-L-rhamnosidase concanavalin-like" evidence="5">
    <location>
        <begin position="361"/>
        <end position="452"/>
    </location>
</feature>
<feature type="chain" id="PRO_5040895001" description="alpha-L-rhamnosidase" evidence="4">
    <location>
        <begin position="24"/>
        <end position="914"/>
    </location>
</feature>
<organism evidence="9 10">
    <name type="scientific">Aeoliella straminimaris</name>
    <dbReference type="NCBI Taxonomy" id="2954799"/>
    <lineage>
        <taxon>Bacteria</taxon>
        <taxon>Pseudomonadati</taxon>
        <taxon>Planctomycetota</taxon>
        <taxon>Planctomycetia</taxon>
        <taxon>Pirellulales</taxon>
        <taxon>Lacipirellulaceae</taxon>
        <taxon>Aeoliella</taxon>
    </lineage>
</organism>
<keyword evidence="10" id="KW-1185">Reference proteome</keyword>
<dbReference type="SUPFAM" id="SSF48208">
    <property type="entry name" value="Six-hairpin glycosidases"/>
    <property type="match status" value="1"/>
</dbReference>
<dbReference type="InterPro" id="IPR008979">
    <property type="entry name" value="Galactose-bd-like_sf"/>
</dbReference>
<dbReference type="Gene3D" id="2.60.40.10">
    <property type="entry name" value="Immunoglobulins"/>
    <property type="match status" value="1"/>
</dbReference>
<evidence type="ECO:0000259" key="8">
    <source>
        <dbReference type="Pfam" id="PF17390"/>
    </source>
</evidence>
<sequence length="914" mass="102124">MVVRRWMLLVAVLMSLVGERAVADAPPAECSIAAVDLECEHLIDPLGIDVVRPQLSWRIAATEPQRRALRQTAYQILVASRAEDLDRNAADLWDSGKQETQSTQHIEYNGAPLEPGMACYWKVKVWDQEDVASDWSQPAQWTMGPTAGGEWTAPWIGAAEAKPESGNAWDPWFRKRLTIDGDVQRAELQVASVGYHELYVNGQRISDTVLAPAVSNHRKRARYVTYDIAPALQPGENVIALWLGTGWSIYPAYQTDDKPAQPIVSAEGSIELAGQPAVDVRTDETWLTHPSSNKLIGTWKFRDFGGELQDTTREVPNWNQLDFDDTAWQPATVYRPKLAISAEMVEPNRVIESIEPVEVVEVNEGEYRVDMGRNFVGLIEVDVEAPPGGSVEILSSEMLESPCTWSLRNTLVVGPSGQGTFRSRFNYHSGRWLTIRGVSRKPELSDVRGYLVRSDFGRTGQFESSNELLNDIYDTTLWTLENLALGGYLVDCPQRERMGYGGDGHATINTALTNYDAAAFYTKWNQDWHDVQYDSGYLPYTAPTYWGGGGPGWSGFCVVLPWETFRQYGDRRILEQSWPTIERWLGFLEAHSEDDMLVRWKSQGDGIADQWAFLSDWLWPGADGTNSGTRETLMFNNAYWLYNLKLAAAIADELGKSDEAAALRQRASTIRDAVHAEFYDADDHSYAGGMQAHMALALLADLPPEAERPLVMDRLEREIAEVRDGHIHAGITGGAMLFKLLMREQRDDLIATMATQTDFPSWGYMLDNGATTIWECWEPESGRPGHSKLHSSYLYVGAWPIMGLAGIRPGEEPGFAAFEIRPGIIDGLHWVKASYDAPTGHIESSWRKQDGEVELTVVVPPNTTATLHLPTSRKITESGKALDQAEGLTNVRRSEETTLLDVASGTYEFRWPVD</sequence>
<dbReference type="InterPro" id="IPR008902">
    <property type="entry name" value="Rhamnosid_concanavalin"/>
</dbReference>
<feature type="domain" description="Alpha-L-rhamnosidase C-terminal" evidence="8">
    <location>
        <begin position="806"/>
        <end position="877"/>
    </location>
</feature>
<dbReference type="RefSeq" id="WP_252853190.1">
    <property type="nucleotide sequence ID" value="NZ_JAMXLR010000051.1"/>
</dbReference>
<dbReference type="AlphaFoldDB" id="A0A9X2FBA2"/>
<keyword evidence="3 9" id="KW-0378">Hydrolase</keyword>
<dbReference type="PANTHER" id="PTHR33307:SF6">
    <property type="entry name" value="ALPHA-RHAMNOSIDASE (EUROFUNG)-RELATED"/>
    <property type="match status" value="1"/>
</dbReference>
<dbReference type="InterPro" id="IPR035396">
    <property type="entry name" value="Bac_rhamnosid6H"/>
</dbReference>
<dbReference type="InterPro" id="IPR013737">
    <property type="entry name" value="Bac_rhamnosid_N"/>
</dbReference>